<evidence type="ECO:0000256" key="1">
    <source>
        <dbReference type="ARBA" id="ARBA00007198"/>
    </source>
</evidence>
<dbReference type="OrthoDB" id="9803749at2"/>
<evidence type="ECO:0000313" key="4">
    <source>
        <dbReference type="Proteomes" id="UP000244908"/>
    </source>
</evidence>
<dbReference type="SUPFAM" id="SSF52833">
    <property type="entry name" value="Thioredoxin-like"/>
    <property type="match status" value="1"/>
</dbReference>
<dbReference type="Gene3D" id="3.40.30.10">
    <property type="entry name" value="Glutaredoxin"/>
    <property type="match status" value="1"/>
</dbReference>
<dbReference type="EMBL" id="CP029185">
    <property type="protein sequence ID" value="AWH89618.1"/>
    <property type="molecule type" value="Genomic_DNA"/>
</dbReference>
<evidence type="ECO:0000256" key="2">
    <source>
        <dbReference type="PROSITE-ProRule" id="PRU01282"/>
    </source>
</evidence>
<dbReference type="AlphaFoldDB" id="A0A2Y9U0N3"/>
<dbReference type="KEGG" id="lpv:HYN51_14310"/>
<dbReference type="Proteomes" id="UP000244908">
    <property type="component" value="Chromosome"/>
</dbReference>
<dbReference type="PROSITE" id="PS51353">
    <property type="entry name" value="ARSC"/>
    <property type="match status" value="1"/>
</dbReference>
<sequence length="129" mass="14730">MLTDEGISLKTTYRLYGIKNCDTIKKARRWLEEHQIDYRFHDYRTDGLDDQLLQQLIDGLGWEPLLNTRGTTWRTLSDDQKATAATVAGAKALMLEQPSIIKRPVLVANDKILLGFSVDNYQQFIGGDK</sequence>
<dbReference type="NCBIfam" id="TIGR01617">
    <property type="entry name" value="arsC_related"/>
    <property type="match status" value="1"/>
</dbReference>
<keyword evidence="4" id="KW-1185">Reference proteome</keyword>
<protein>
    <submittedName>
        <fullName evidence="3">ArsC family reductase</fullName>
    </submittedName>
</protein>
<gene>
    <name evidence="3" type="ORF">HYN51_14310</name>
</gene>
<dbReference type="CDD" id="cd03035">
    <property type="entry name" value="ArsC_Yffb"/>
    <property type="match status" value="1"/>
</dbReference>
<dbReference type="InterPro" id="IPR036249">
    <property type="entry name" value="Thioredoxin-like_sf"/>
</dbReference>
<dbReference type="InterPro" id="IPR006660">
    <property type="entry name" value="Arsenate_reductase-like"/>
</dbReference>
<organism evidence="3 4">
    <name type="scientific">Limnobaculum parvum</name>
    <dbReference type="NCBI Taxonomy" id="2172103"/>
    <lineage>
        <taxon>Bacteria</taxon>
        <taxon>Pseudomonadati</taxon>
        <taxon>Pseudomonadota</taxon>
        <taxon>Gammaproteobacteria</taxon>
        <taxon>Enterobacterales</taxon>
        <taxon>Budviciaceae</taxon>
        <taxon>Limnobaculum</taxon>
    </lineage>
</organism>
<evidence type="ECO:0000313" key="3">
    <source>
        <dbReference type="EMBL" id="AWH89618.1"/>
    </source>
</evidence>
<dbReference type="PANTHER" id="PTHR30041:SF8">
    <property type="entry name" value="PROTEIN YFFB"/>
    <property type="match status" value="1"/>
</dbReference>
<accession>A0A2Y9U0N3</accession>
<name>A0A2Y9U0N3_9GAMM</name>
<dbReference type="InterPro" id="IPR006504">
    <property type="entry name" value="Tscrpt_reg_Spx/MgsR"/>
</dbReference>
<dbReference type="PANTHER" id="PTHR30041">
    <property type="entry name" value="ARSENATE REDUCTASE"/>
    <property type="match status" value="1"/>
</dbReference>
<comment type="similarity">
    <text evidence="1 2">Belongs to the ArsC family.</text>
</comment>
<dbReference type="Pfam" id="PF03960">
    <property type="entry name" value="ArsC"/>
    <property type="match status" value="1"/>
</dbReference>
<dbReference type="NCBIfam" id="NF008107">
    <property type="entry name" value="PRK10853.1"/>
    <property type="match status" value="1"/>
</dbReference>
<reference evidence="3 4" key="1">
    <citation type="journal article" date="2019" name="Int. J. Syst. Evol. Microbiol.">
        <title>Limnobaculum parvum gen. nov., sp. nov., isolated from a freshwater lake.</title>
        <authorList>
            <person name="Baek C."/>
            <person name="Shin S.K."/>
            <person name="Yi H."/>
        </authorList>
    </citation>
    <scope>NUCLEOTIDE SEQUENCE [LARGE SCALE GENOMIC DNA]</scope>
    <source>
        <strain evidence="3 4">HYN0051</strain>
    </source>
</reference>
<proteinExistence type="inferred from homology"/>